<organism evidence="2 3">
    <name type="scientific">SAR86 cluster bacterium</name>
    <dbReference type="NCBI Taxonomy" id="2030880"/>
    <lineage>
        <taxon>Bacteria</taxon>
        <taxon>Pseudomonadati</taxon>
        <taxon>Pseudomonadota</taxon>
        <taxon>Gammaproteobacteria</taxon>
        <taxon>SAR86 cluster</taxon>
    </lineage>
</organism>
<accession>A0A368C2D2</accession>
<comment type="caution">
    <text evidence="2">The sequence shown here is derived from an EMBL/GenBank/DDBJ whole genome shotgun (WGS) entry which is preliminary data.</text>
</comment>
<dbReference type="Pfam" id="PF07045">
    <property type="entry name" value="DUF1330"/>
    <property type="match status" value="1"/>
</dbReference>
<gene>
    <name evidence="2" type="ORF">DBW92_03985</name>
</gene>
<protein>
    <submittedName>
        <fullName evidence="2">DUF1330 domain-containing protein</fullName>
    </submittedName>
</protein>
<dbReference type="PANTHER" id="PTHR41521:SF4">
    <property type="entry name" value="BLR0684 PROTEIN"/>
    <property type="match status" value="1"/>
</dbReference>
<proteinExistence type="predicted"/>
<dbReference type="Gene3D" id="3.30.70.100">
    <property type="match status" value="1"/>
</dbReference>
<dbReference type="InterPro" id="IPR010753">
    <property type="entry name" value="DUF1330"/>
</dbReference>
<dbReference type="Proteomes" id="UP000252915">
    <property type="component" value="Unassembled WGS sequence"/>
</dbReference>
<dbReference type="EMBL" id="QOPI01000025">
    <property type="protein sequence ID" value="RCL43287.1"/>
    <property type="molecule type" value="Genomic_DNA"/>
</dbReference>
<name>A0A368C2D2_9GAMM</name>
<reference evidence="2 3" key="1">
    <citation type="journal article" date="2018" name="Microbiome">
        <title>Fine metagenomic profile of the Mediterranean stratified and mixed water columns revealed by assembly and recruitment.</title>
        <authorList>
            <person name="Haro-Moreno J.M."/>
            <person name="Lopez-Perez M."/>
            <person name="De La Torre J.R."/>
            <person name="Picazo A."/>
            <person name="Camacho A."/>
            <person name="Rodriguez-Valera F."/>
        </authorList>
    </citation>
    <scope>NUCLEOTIDE SEQUENCE [LARGE SCALE GENOMIC DNA]</scope>
    <source>
        <strain evidence="2">MED-G78</strain>
    </source>
</reference>
<evidence type="ECO:0000313" key="2">
    <source>
        <dbReference type="EMBL" id="RCL43287.1"/>
    </source>
</evidence>
<evidence type="ECO:0000259" key="1">
    <source>
        <dbReference type="Pfam" id="PF07045"/>
    </source>
</evidence>
<feature type="domain" description="DUF1330" evidence="1">
    <location>
        <begin position="6"/>
        <end position="99"/>
    </location>
</feature>
<dbReference type="AlphaFoldDB" id="A0A368C2D2"/>
<sequence>MSDVPVYMIANLVTNEDPSEYRMYEKGFFPILKKHGGSFITFDDSIKHLEGSEPRAGRMIIFQFPSEAAAEAWFNDPEYQALSEHRRAGADTKSITMVHGMPPRK</sequence>
<dbReference type="SUPFAM" id="SSF54909">
    <property type="entry name" value="Dimeric alpha+beta barrel"/>
    <property type="match status" value="1"/>
</dbReference>
<dbReference type="PANTHER" id="PTHR41521">
    <property type="match status" value="1"/>
</dbReference>
<dbReference type="InterPro" id="IPR011008">
    <property type="entry name" value="Dimeric_a/b-barrel"/>
</dbReference>
<evidence type="ECO:0000313" key="3">
    <source>
        <dbReference type="Proteomes" id="UP000252915"/>
    </source>
</evidence>